<sequence length="222" mass="26049">MEKGIYNSGNDSHDSVEGSLAAGYSDCFKAASLLPPRRKKPQAYQYFSYNAALLSFLSIAFLMGLSELPFFTYPEGRKIRTVFAPLNLRQFWRLFGPDLRTYNFHTLLVIEFADGTLKYREVPRMELLSVQERFIHEKLRSIFSHFLPVEINKVFFPAVARYYARANFDAENQPVKISFYFLYHETPPPDTKNWVYRDQSPYHTRKILHFVYRVMPSDLVSN</sequence>
<evidence type="ECO:0000256" key="1">
    <source>
        <dbReference type="SAM" id="Phobius"/>
    </source>
</evidence>
<keyword evidence="1" id="KW-1133">Transmembrane helix</keyword>
<name>A0A8J7PM53_9BACT</name>
<protein>
    <submittedName>
        <fullName evidence="2">Uncharacterized protein</fullName>
    </submittedName>
</protein>
<dbReference type="EMBL" id="JAFLCK010000017">
    <property type="protein sequence ID" value="MBN8661215.1"/>
    <property type="molecule type" value="Genomic_DNA"/>
</dbReference>
<evidence type="ECO:0000313" key="3">
    <source>
        <dbReference type="Proteomes" id="UP000664277"/>
    </source>
</evidence>
<reference evidence="2" key="1">
    <citation type="submission" date="2021-02" db="EMBL/GenBank/DDBJ databases">
        <title>Genome-Resolved Metagenomics of a Microbial Community Performing Photosynthetic Biological Nutrient Removal.</title>
        <authorList>
            <person name="Mcdaniel E.A."/>
        </authorList>
    </citation>
    <scope>NUCLEOTIDE SEQUENCE</scope>
    <source>
        <strain evidence="2">UWPOB_OBS1</strain>
    </source>
</reference>
<dbReference type="AlphaFoldDB" id="A0A8J7PM53"/>
<gene>
    <name evidence="2" type="ORF">J0M35_12680</name>
</gene>
<organism evidence="2 3">
    <name type="scientific">Candidatus Obscuribacter phosphatis</name>
    <dbReference type="NCBI Taxonomy" id="1906157"/>
    <lineage>
        <taxon>Bacteria</taxon>
        <taxon>Bacillati</taxon>
        <taxon>Candidatus Melainabacteria</taxon>
        <taxon>Candidatus Obscuribacterales</taxon>
        <taxon>Candidatus Obscuribacteraceae</taxon>
        <taxon>Candidatus Obscuribacter</taxon>
    </lineage>
</organism>
<dbReference type="Proteomes" id="UP000664277">
    <property type="component" value="Unassembled WGS sequence"/>
</dbReference>
<evidence type="ECO:0000313" key="2">
    <source>
        <dbReference type="EMBL" id="MBN8661215.1"/>
    </source>
</evidence>
<feature type="transmembrane region" description="Helical" evidence="1">
    <location>
        <begin position="46"/>
        <end position="65"/>
    </location>
</feature>
<keyword evidence="1" id="KW-0812">Transmembrane</keyword>
<comment type="caution">
    <text evidence="2">The sequence shown here is derived from an EMBL/GenBank/DDBJ whole genome shotgun (WGS) entry which is preliminary data.</text>
</comment>
<accession>A0A8J7PM53</accession>
<keyword evidence="1" id="KW-0472">Membrane</keyword>
<proteinExistence type="predicted"/>